<name>A0A5D3FMT3_9ACTN</name>
<sequence length="1456" mass="158042">MTIDRLRDALSAIGPPPDARELSEILWLACHITPSEDAPPREPLPAVPQVIEEAPPLPDTVPRPRPEPEPLSPLHPRAAPETPGEGAAVPEPVGEATEVLVPTAPMLADPLGVQRALRPLKRRVPSRHRFGLDEDATAARIADTGVWTPVLVPEPERWLSLTLVVDTGPTMRLWRPLARELTETLLRQGAFQDVHVAYLDTTGGVAAIPDAPRQDPGTLLDASGRRAVLVLSDCSGPHWWDGRAARAVRRWAQTGPTAILQPLAERLWRRTAAPAAPGVAVLPRPGAPNADLRFVPYDGDAKAGVPVPVLEVAPRWFGAWARLVSGSDPQPAAVATLPARPPAAAVPVPVRRERELPVEERVRRFLATASADAAELAAHVAVSVPSLPVMRLIQHRILGGSGPGQLAEVLLSGLLRSVGGVRYEFVPGAREALLDTLPRPEALHTRHVLEAVSAEIERRAGTAAERFRALLPTDGGPVKLTADTDHFALLTPETRSHLATAPAGVPDPLEPRETSDPRVTPADGPRLIWDLVDPMFEAIGTYDNGGTTQLDFLYGGEGSHGAVSGPPRAVHEMLRTVLLSLAIGHPPDKVAFALLNCSDFHESNAYSGLHLLPHTAATVLDLSEPGTGSVASILKAERRHREAVLRDAGIETWAEYRADRNSPLDPLPALAVVLGVDRRLLDADPDLADDLARLTATGPDVGFRFIFYSREESTDIDRFDHLTRWRIELDDPADGEQATLRVEGRPDARFRPARVSAADADSLLAQMEQRGPRARQLTVHLPGGPVQTQPPLDIDVLRLNGAGPGEAFGETWALPATTPRKTTIGHHADGNALSFYPFDLSSGIPHGLIVGGTEARQRVNRAIVLALAAGYSPSDLRFAFAGMGEHPLGDPLPLPHVDYSESELLGRPEQLRHFLDYLSNEMDERAANTASDHPRLVVFTDVSLTFPSSRREVGETLVSLASRGRALGVQLLLSSETVENSTIWNRVMPLVGWRMAASPRPPAELQRVLGRATVSFPDERTAYLLAGGGVPRQLVLAPEPSRSAVDDFVERARGAEARPAPPVPPDIQLDQIDLEADTEATMDMLRRVFFPEPAPGEAPSRRIRHLILEGTDRARMARMARLYGWLLRDEGALSSGVVHEVPLLDSAGRPVGEPVPPWPGLFQENRGGVLLFHLSEIRHHAAPLWDGFVSELPRLMDEYGHDPMVVLCGDSDDVRELRRAAPSFASRFLVFDGYEPAPSTVREPYPRISIGVDSDTGEDVVLNFEADRHLLISGPPHSGKATLLNRLHDEIRAHARGLVYLLDGDDLIPGEEEEKITLEAPGDTVAAHEFGRLLGEAIDEAARHGTMTRGPDVFLLVKNHWGLFRSDPLLPLLDLLRSSPANGPRLVLSRHRTLLDMGGNLVKSWRDIGAPVLLTGDTGGREGDLWGLPRAVRGPIPRGQALLAYPGRHRFVTLRL</sequence>
<proteinExistence type="predicted"/>
<accession>A0A5D3FMT3</accession>
<dbReference type="InterPro" id="IPR047738">
    <property type="entry name" value="SAV_2336-like_N"/>
</dbReference>
<dbReference type="InterPro" id="IPR002543">
    <property type="entry name" value="FtsK_dom"/>
</dbReference>
<evidence type="ECO:0000256" key="1">
    <source>
        <dbReference type="PROSITE-ProRule" id="PRU00289"/>
    </source>
</evidence>
<dbReference type="GO" id="GO:0005524">
    <property type="term" value="F:ATP binding"/>
    <property type="evidence" value="ECO:0007669"/>
    <property type="project" value="UniProtKB-UniRule"/>
</dbReference>
<organism evidence="4 5">
    <name type="scientific">Actinomadura decatromicini</name>
    <dbReference type="NCBI Taxonomy" id="2604572"/>
    <lineage>
        <taxon>Bacteria</taxon>
        <taxon>Bacillati</taxon>
        <taxon>Actinomycetota</taxon>
        <taxon>Actinomycetes</taxon>
        <taxon>Streptosporangiales</taxon>
        <taxon>Thermomonosporaceae</taxon>
        <taxon>Actinomadura</taxon>
    </lineage>
</organism>
<dbReference type="RefSeq" id="WP_148759776.1">
    <property type="nucleotide sequence ID" value="NZ_VSRQ01000003.1"/>
</dbReference>
<feature type="domain" description="FtsK" evidence="3">
    <location>
        <begin position="830"/>
        <end position="1006"/>
    </location>
</feature>
<feature type="region of interest" description="Disordered" evidence="2">
    <location>
        <begin position="496"/>
        <end position="522"/>
    </location>
</feature>
<dbReference type="SUPFAM" id="SSF52540">
    <property type="entry name" value="P-loop containing nucleoside triphosphate hydrolases"/>
    <property type="match status" value="1"/>
</dbReference>
<dbReference type="NCBIfam" id="NF041121">
    <property type="entry name" value="SAV_2336_NTERM"/>
    <property type="match status" value="1"/>
</dbReference>
<evidence type="ECO:0000259" key="3">
    <source>
        <dbReference type="PROSITE" id="PS50901"/>
    </source>
</evidence>
<feature type="binding site" evidence="1">
    <location>
        <begin position="851"/>
        <end position="858"/>
    </location>
    <ligand>
        <name>ATP</name>
        <dbReference type="ChEBI" id="CHEBI:30616"/>
    </ligand>
</feature>
<keyword evidence="1" id="KW-0547">Nucleotide-binding</keyword>
<gene>
    <name evidence="4" type="ORF">FXF68_15615</name>
</gene>
<dbReference type="GO" id="GO:0003677">
    <property type="term" value="F:DNA binding"/>
    <property type="evidence" value="ECO:0007669"/>
    <property type="project" value="InterPro"/>
</dbReference>
<evidence type="ECO:0000256" key="2">
    <source>
        <dbReference type="SAM" id="MobiDB-lite"/>
    </source>
</evidence>
<reference evidence="4 5" key="1">
    <citation type="submission" date="2019-08" db="EMBL/GenBank/DDBJ databases">
        <title>Actinomadura sp. nov. CYP1-5 isolated from mountain soil.</title>
        <authorList>
            <person name="Songsumanus A."/>
            <person name="Kuncharoen N."/>
            <person name="Kudo T."/>
            <person name="Yuki M."/>
            <person name="Igarashi Y."/>
            <person name="Tanasupawat S."/>
        </authorList>
    </citation>
    <scope>NUCLEOTIDE SEQUENCE [LARGE SCALE GENOMIC DNA]</scope>
    <source>
        <strain evidence="4 5">CYP1-5</strain>
    </source>
</reference>
<feature type="region of interest" description="Disordered" evidence="2">
    <location>
        <begin position="34"/>
        <end position="90"/>
    </location>
</feature>
<keyword evidence="5" id="KW-1185">Reference proteome</keyword>
<dbReference type="Proteomes" id="UP000323505">
    <property type="component" value="Unassembled WGS sequence"/>
</dbReference>
<evidence type="ECO:0000313" key="4">
    <source>
        <dbReference type="EMBL" id="TYK49226.1"/>
    </source>
</evidence>
<keyword evidence="1" id="KW-0067">ATP-binding</keyword>
<protein>
    <recommendedName>
        <fullName evidence="3">FtsK domain-containing protein</fullName>
    </recommendedName>
</protein>
<comment type="caution">
    <text evidence="4">The sequence shown here is derived from an EMBL/GenBank/DDBJ whole genome shotgun (WGS) entry which is preliminary data.</text>
</comment>
<dbReference type="PROSITE" id="PS50901">
    <property type="entry name" value="FTSK"/>
    <property type="match status" value="1"/>
</dbReference>
<dbReference type="Gene3D" id="3.40.50.300">
    <property type="entry name" value="P-loop containing nucleotide triphosphate hydrolases"/>
    <property type="match status" value="3"/>
</dbReference>
<dbReference type="InterPro" id="IPR027417">
    <property type="entry name" value="P-loop_NTPase"/>
</dbReference>
<evidence type="ECO:0000313" key="5">
    <source>
        <dbReference type="Proteomes" id="UP000323505"/>
    </source>
</evidence>
<dbReference type="EMBL" id="VSRQ01000003">
    <property type="protein sequence ID" value="TYK49226.1"/>
    <property type="molecule type" value="Genomic_DNA"/>
</dbReference>